<dbReference type="AlphaFoldDB" id="A0A0A9AWW4"/>
<reference evidence="1" key="1">
    <citation type="submission" date="2014-09" db="EMBL/GenBank/DDBJ databases">
        <authorList>
            <person name="Magalhaes I.L.F."/>
            <person name="Oliveira U."/>
            <person name="Santos F.R."/>
            <person name="Vidigal T.H.D.A."/>
            <person name="Brescovit A.D."/>
            <person name="Santos A.J."/>
        </authorList>
    </citation>
    <scope>NUCLEOTIDE SEQUENCE</scope>
    <source>
        <tissue evidence="1">Shoot tissue taken approximately 20 cm above the soil surface</tissue>
    </source>
</reference>
<name>A0A0A9AWW4_ARUDO</name>
<evidence type="ECO:0000313" key="1">
    <source>
        <dbReference type="EMBL" id="JAD51572.1"/>
    </source>
</evidence>
<sequence length="45" mass="5163">MFHVQVAFCINPWNRIDDDGHGTRAARIEAKDLMMLFLGRCARSV</sequence>
<protein>
    <submittedName>
        <fullName evidence="1">Uncharacterized protein</fullName>
    </submittedName>
</protein>
<reference evidence="1" key="2">
    <citation type="journal article" date="2015" name="Data Brief">
        <title>Shoot transcriptome of the giant reed, Arundo donax.</title>
        <authorList>
            <person name="Barrero R.A."/>
            <person name="Guerrero F.D."/>
            <person name="Moolhuijzen P."/>
            <person name="Goolsby J.A."/>
            <person name="Tidwell J."/>
            <person name="Bellgard S.E."/>
            <person name="Bellgard M.I."/>
        </authorList>
    </citation>
    <scope>NUCLEOTIDE SEQUENCE</scope>
    <source>
        <tissue evidence="1">Shoot tissue taken approximately 20 cm above the soil surface</tissue>
    </source>
</reference>
<accession>A0A0A9AWW4</accession>
<dbReference type="EMBL" id="GBRH01246323">
    <property type="protein sequence ID" value="JAD51572.1"/>
    <property type="molecule type" value="Transcribed_RNA"/>
</dbReference>
<proteinExistence type="predicted"/>
<organism evidence="1">
    <name type="scientific">Arundo donax</name>
    <name type="common">Giant reed</name>
    <name type="synonym">Donax arundinaceus</name>
    <dbReference type="NCBI Taxonomy" id="35708"/>
    <lineage>
        <taxon>Eukaryota</taxon>
        <taxon>Viridiplantae</taxon>
        <taxon>Streptophyta</taxon>
        <taxon>Embryophyta</taxon>
        <taxon>Tracheophyta</taxon>
        <taxon>Spermatophyta</taxon>
        <taxon>Magnoliopsida</taxon>
        <taxon>Liliopsida</taxon>
        <taxon>Poales</taxon>
        <taxon>Poaceae</taxon>
        <taxon>PACMAD clade</taxon>
        <taxon>Arundinoideae</taxon>
        <taxon>Arundineae</taxon>
        <taxon>Arundo</taxon>
    </lineage>
</organism>